<organism evidence="1 2">
    <name type="scientific">Actinomadura craniellae</name>
    <dbReference type="NCBI Taxonomy" id="2231787"/>
    <lineage>
        <taxon>Bacteria</taxon>
        <taxon>Bacillati</taxon>
        <taxon>Actinomycetota</taxon>
        <taxon>Actinomycetes</taxon>
        <taxon>Streptosporangiales</taxon>
        <taxon>Thermomonosporaceae</taxon>
        <taxon>Actinomadura</taxon>
    </lineage>
</organism>
<dbReference type="Proteomes" id="UP000251891">
    <property type="component" value="Unassembled WGS sequence"/>
</dbReference>
<dbReference type="OrthoDB" id="487569at2"/>
<protein>
    <submittedName>
        <fullName evidence="1">Uncharacterized protein</fullName>
    </submittedName>
</protein>
<reference evidence="1 2" key="1">
    <citation type="submission" date="2018-06" db="EMBL/GenBank/DDBJ databases">
        <title>Actinomadura craniellae sp. nov. isolated from marine sponge Craniella sp.</title>
        <authorList>
            <person name="Li L."/>
            <person name="Xu Q.H."/>
            <person name="Lin H.W."/>
            <person name="Lu Y.H."/>
        </authorList>
    </citation>
    <scope>NUCLEOTIDE SEQUENCE [LARGE SCALE GENOMIC DNA]</scope>
    <source>
        <strain evidence="1 2">LHW63021</strain>
    </source>
</reference>
<dbReference type="RefSeq" id="WP_111869635.1">
    <property type="nucleotide sequence ID" value="NZ_QLYX01000009.1"/>
</dbReference>
<evidence type="ECO:0000313" key="1">
    <source>
        <dbReference type="EMBL" id="RAY13511.1"/>
    </source>
</evidence>
<accession>A0A365H344</accession>
<proteinExistence type="predicted"/>
<evidence type="ECO:0000313" key="2">
    <source>
        <dbReference type="Proteomes" id="UP000251891"/>
    </source>
</evidence>
<name>A0A365H344_9ACTN</name>
<keyword evidence="2" id="KW-1185">Reference proteome</keyword>
<dbReference type="EMBL" id="QLYX01000009">
    <property type="protein sequence ID" value="RAY13511.1"/>
    <property type="molecule type" value="Genomic_DNA"/>
</dbReference>
<sequence>MTPKRNDRVAQPPVGEEWEIRFGTNDAAKGWDELCQQVPTNTRAAWDQMRVNPRPAEDIRHTRLRGEMGVKMRGGVAMELWQIEVTSGGRIFYSIDDKAHTVWVELATMSHPKKTEKKRH</sequence>
<gene>
    <name evidence="1" type="ORF">DPM19_20910</name>
</gene>
<dbReference type="AlphaFoldDB" id="A0A365H344"/>
<comment type="caution">
    <text evidence="1">The sequence shown here is derived from an EMBL/GenBank/DDBJ whole genome shotgun (WGS) entry which is preliminary data.</text>
</comment>